<dbReference type="GO" id="GO:0019752">
    <property type="term" value="P:carboxylic acid metabolic process"/>
    <property type="evidence" value="ECO:0007669"/>
    <property type="project" value="InterPro"/>
</dbReference>
<evidence type="ECO:0000313" key="8">
    <source>
        <dbReference type="EMBL" id="OLF13177.1"/>
    </source>
</evidence>
<dbReference type="InterPro" id="IPR015421">
    <property type="entry name" value="PyrdxlP-dep_Trfase_major"/>
</dbReference>
<evidence type="ECO:0000256" key="7">
    <source>
        <dbReference type="RuleBase" id="RU000382"/>
    </source>
</evidence>
<dbReference type="InterPro" id="IPR015422">
    <property type="entry name" value="PyrdxlP-dep_Trfase_small"/>
</dbReference>
<evidence type="ECO:0000256" key="2">
    <source>
        <dbReference type="ARBA" id="ARBA00009533"/>
    </source>
</evidence>
<dbReference type="SUPFAM" id="SSF53383">
    <property type="entry name" value="PLP-dependent transferases"/>
    <property type="match status" value="1"/>
</dbReference>
<dbReference type="Pfam" id="PF00282">
    <property type="entry name" value="Pyridoxal_deC"/>
    <property type="match status" value="1"/>
</dbReference>
<dbReference type="InterPro" id="IPR002129">
    <property type="entry name" value="PyrdxlP-dep_de-COase"/>
</dbReference>
<dbReference type="InterPro" id="IPR015424">
    <property type="entry name" value="PyrdxlP-dep_Trfase"/>
</dbReference>
<dbReference type="PANTHER" id="PTHR45677">
    <property type="entry name" value="GLUTAMATE DECARBOXYLASE-RELATED"/>
    <property type="match status" value="1"/>
</dbReference>
<evidence type="ECO:0000256" key="6">
    <source>
        <dbReference type="PIRSR" id="PIRSR602129-50"/>
    </source>
</evidence>
<dbReference type="InterPro" id="IPR021115">
    <property type="entry name" value="Pyridoxal-P_BS"/>
</dbReference>
<proteinExistence type="inferred from homology"/>
<name>A0A7Z1AZK2_9PSEU</name>
<sequence>MAGGAAGAQRVRELVGVALDAVTRASGERPGPIPAGGPRAVANVLAGALADTGVLPEQGIGSASALGELTGLLTAGSVDPAHPWCAAHLHGPTLAVAAAADLVASMLNPSMDSWDQAPVASELERELTAAFARLCYPDAAVPDAVVTSGGTESNLLGLLLAREAGVRHVARGRNAHHSVDRAAWLLGLPAPTVVDTEDPDGIRLPAGAVLVATAGTTDTGAIDPLPALADVAERAGAWLHVDASYGGALLFSRRLAPLLDGLTRADSVAVDLHKFGWQPIAAGLLATREPITALDVRADYLNPDDDMEAGLPDLLGRSLRTSRRPDAFKIAVTLRALGRAGVGALVERCCRRATDLAEAIDRHPGLRLWGRPALSTVLFRPAGATDDQAGDTAVAGIRRDLLDDGRAVLGRATVDGRVWLKLTLLNPEADEAAHVELLDLVASVAT</sequence>
<dbReference type="Gene3D" id="3.90.1150.170">
    <property type="match status" value="1"/>
</dbReference>
<comment type="similarity">
    <text evidence="2 7">Belongs to the group II decarboxylase family.</text>
</comment>
<dbReference type="GO" id="GO:0005737">
    <property type="term" value="C:cytoplasm"/>
    <property type="evidence" value="ECO:0007669"/>
    <property type="project" value="TreeGrafter"/>
</dbReference>
<evidence type="ECO:0000256" key="1">
    <source>
        <dbReference type="ARBA" id="ARBA00001933"/>
    </source>
</evidence>
<evidence type="ECO:0000256" key="3">
    <source>
        <dbReference type="ARBA" id="ARBA00022793"/>
    </source>
</evidence>
<feature type="modified residue" description="N6-(pyridoxal phosphate)lysine" evidence="6">
    <location>
        <position position="274"/>
    </location>
</feature>
<dbReference type="Gene3D" id="3.90.1150.10">
    <property type="entry name" value="Aspartate Aminotransferase, domain 1"/>
    <property type="match status" value="1"/>
</dbReference>
<evidence type="ECO:0000313" key="9">
    <source>
        <dbReference type="Proteomes" id="UP000185696"/>
    </source>
</evidence>
<protein>
    <submittedName>
        <fullName evidence="8">Aspartate aminotransferase family protein</fullName>
    </submittedName>
</protein>
<dbReference type="OrthoDB" id="3335676at2"/>
<keyword evidence="3" id="KW-0210">Decarboxylase</keyword>
<keyword evidence="5 7" id="KW-0456">Lyase</keyword>
<gene>
    <name evidence="8" type="ORF">BLA60_06210</name>
</gene>
<keyword evidence="8" id="KW-0808">Transferase</keyword>
<keyword evidence="8" id="KW-0032">Aminotransferase</keyword>
<dbReference type="PANTHER" id="PTHR45677:SF8">
    <property type="entry name" value="CYSTEINE SULFINIC ACID DECARBOXYLASE"/>
    <property type="match status" value="1"/>
</dbReference>
<evidence type="ECO:0000256" key="5">
    <source>
        <dbReference type="ARBA" id="ARBA00023239"/>
    </source>
</evidence>
<dbReference type="PROSITE" id="PS00392">
    <property type="entry name" value="DDC_GAD_HDC_YDC"/>
    <property type="match status" value="1"/>
</dbReference>
<dbReference type="Gene3D" id="3.40.640.10">
    <property type="entry name" value="Type I PLP-dependent aspartate aminotransferase-like (Major domain)"/>
    <property type="match status" value="1"/>
</dbReference>
<reference evidence="8 9" key="1">
    <citation type="submission" date="2016-12" db="EMBL/GenBank/DDBJ databases">
        <title>The draft genome sequence of Actinophytocola xinjiangensis.</title>
        <authorList>
            <person name="Wang W."/>
            <person name="Yuan L."/>
        </authorList>
    </citation>
    <scope>NUCLEOTIDE SEQUENCE [LARGE SCALE GENOMIC DNA]</scope>
    <source>
        <strain evidence="8 9">CGMCC 4.4663</strain>
    </source>
</reference>
<comment type="caution">
    <text evidence="8">The sequence shown here is derived from an EMBL/GenBank/DDBJ whole genome shotgun (WGS) entry which is preliminary data.</text>
</comment>
<keyword evidence="4 6" id="KW-0663">Pyridoxal phosphate</keyword>
<comment type="cofactor">
    <cofactor evidence="1 6 7">
        <name>pyridoxal 5'-phosphate</name>
        <dbReference type="ChEBI" id="CHEBI:597326"/>
    </cofactor>
</comment>
<accession>A0A7Z1AZK2</accession>
<keyword evidence="9" id="KW-1185">Reference proteome</keyword>
<dbReference type="AlphaFoldDB" id="A0A7Z1AZK2"/>
<dbReference type="GO" id="GO:0030170">
    <property type="term" value="F:pyridoxal phosphate binding"/>
    <property type="evidence" value="ECO:0007669"/>
    <property type="project" value="InterPro"/>
</dbReference>
<dbReference type="EMBL" id="MSIF01000002">
    <property type="protein sequence ID" value="OLF13177.1"/>
    <property type="molecule type" value="Genomic_DNA"/>
</dbReference>
<dbReference type="GO" id="GO:0004058">
    <property type="term" value="F:aromatic-L-amino-acid decarboxylase activity"/>
    <property type="evidence" value="ECO:0007669"/>
    <property type="project" value="UniProtKB-ARBA"/>
</dbReference>
<organism evidence="8 9">
    <name type="scientific">Actinophytocola xinjiangensis</name>
    <dbReference type="NCBI Taxonomy" id="485602"/>
    <lineage>
        <taxon>Bacteria</taxon>
        <taxon>Bacillati</taxon>
        <taxon>Actinomycetota</taxon>
        <taxon>Actinomycetes</taxon>
        <taxon>Pseudonocardiales</taxon>
        <taxon>Pseudonocardiaceae</taxon>
    </lineage>
</organism>
<evidence type="ECO:0000256" key="4">
    <source>
        <dbReference type="ARBA" id="ARBA00022898"/>
    </source>
</evidence>
<dbReference type="GO" id="GO:0008483">
    <property type="term" value="F:transaminase activity"/>
    <property type="evidence" value="ECO:0007669"/>
    <property type="project" value="UniProtKB-KW"/>
</dbReference>
<dbReference type="Proteomes" id="UP000185696">
    <property type="component" value="Unassembled WGS sequence"/>
</dbReference>